<protein>
    <submittedName>
        <fullName evidence="1">Uncharacterized protein</fullName>
    </submittedName>
</protein>
<accession>A0A9Y1BR51</accession>
<proteinExistence type="predicted"/>
<gene>
    <name evidence="1" type="ORF">K9W46_13790</name>
</gene>
<name>A0A9Y1BR51_9ARCH</name>
<sequence>MMEKKQRSEQVVKLVKCSVDGDEWFDISELLALCAINEHYASKDLDAILDRYNKGHIIPVEYVLYKKE</sequence>
<dbReference type="AlphaFoldDB" id="A0A9Y1BR51"/>
<organism evidence="1">
    <name type="scientific">Candidatus Heimdallarchaeum endolithica</name>
    <dbReference type="NCBI Taxonomy" id="2876572"/>
    <lineage>
        <taxon>Archaea</taxon>
        <taxon>Promethearchaeati</taxon>
        <taxon>Candidatus Heimdallarchaeota</taxon>
        <taxon>Candidatus Heimdallarchaeia (ex Rinke et al. 2021) (nom. nud.)</taxon>
        <taxon>Candidatus Heimdallarchaeales</taxon>
        <taxon>Candidatus Heimdallarchaeaceae</taxon>
        <taxon>Candidatus Heimdallarchaeum</taxon>
    </lineage>
</organism>
<reference evidence="1" key="1">
    <citation type="journal article" date="2022" name="Nat. Microbiol.">
        <title>Unique mobile elements and scalable gene flow at the prokaryote-eukaryote boundary revealed by circularized Asgard archaea genomes.</title>
        <authorList>
            <person name="Wu F."/>
            <person name="Speth D.R."/>
            <person name="Philosof A."/>
            <person name="Cremiere A."/>
            <person name="Narayanan A."/>
            <person name="Barco R.A."/>
            <person name="Connon S.A."/>
            <person name="Amend J.P."/>
            <person name="Antoshechkin I.A."/>
            <person name="Orphan V.J."/>
        </authorList>
    </citation>
    <scope>NUCLEOTIDE SEQUENCE</scope>
    <source>
        <strain evidence="1">PR6</strain>
    </source>
</reference>
<dbReference type="EMBL" id="CP084167">
    <property type="protein sequence ID" value="UJG43427.1"/>
    <property type="molecule type" value="Genomic_DNA"/>
</dbReference>
<evidence type="ECO:0000313" key="1">
    <source>
        <dbReference type="EMBL" id="UJG43427.1"/>
    </source>
</evidence>
<dbReference type="Proteomes" id="UP001200513">
    <property type="component" value="Chromosome"/>
</dbReference>